<keyword evidence="4 9" id="KW-0460">Magnesium</keyword>
<feature type="compositionally biased region" description="Low complexity" evidence="12">
    <location>
        <begin position="34"/>
        <end position="51"/>
    </location>
</feature>
<dbReference type="Pfam" id="PF00408">
    <property type="entry name" value="PGM_PMM_IV"/>
    <property type="match status" value="1"/>
</dbReference>
<dbReference type="InterPro" id="IPR005844">
    <property type="entry name" value="A-D-PHexomutase_a/b/a-I"/>
</dbReference>
<organism evidence="17 18">
    <name type="scientific">Phormidesmis priestleyi</name>
    <dbReference type="NCBI Taxonomy" id="268141"/>
    <lineage>
        <taxon>Bacteria</taxon>
        <taxon>Bacillati</taxon>
        <taxon>Cyanobacteriota</taxon>
        <taxon>Cyanophyceae</taxon>
        <taxon>Leptolyngbyales</taxon>
        <taxon>Leptolyngbyaceae</taxon>
        <taxon>Phormidesmis</taxon>
    </lineage>
</organism>
<dbReference type="GO" id="GO:0006048">
    <property type="term" value="P:UDP-N-acetylglucosamine biosynthetic process"/>
    <property type="evidence" value="ECO:0007669"/>
    <property type="project" value="TreeGrafter"/>
</dbReference>
<dbReference type="InterPro" id="IPR036900">
    <property type="entry name" value="A-D-PHexomutase_C_sf"/>
</dbReference>
<dbReference type="InterPro" id="IPR016066">
    <property type="entry name" value="A-D-PHexomutase_CS"/>
</dbReference>
<keyword evidence="5 9" id="KW-0413">Isomerase</keyword>
<feature type="binding site" evidence="9">
    <location>
        <position position="319"/>
    </location>
    <ligand>
        <name>Mg(2+)</name>
        <dbReference type="ChEBI" id="CHEBI:18420"/>
    </ligand>
</feature>
<dbReference type="GO" id="GO:0000287">
    <property type="term" value="F:magnesium ion binding"/>
    <property type="evidence" value="ECO:0007669"/>
    <property type="project" value="UniProtKB-UniRule"/>
</dbReference>
<comment type="catalytic activity">
    <reaction evidence="6 9 11">
        <text>alpha-D-glucosamine 1-phosphate = D-glucosamine 6-phosphate</text>
        <dbReference type="Rhea" id="RHEA:23424"/>
        <dbReference type="ChEBI" id="CHEBI:58516"/>
        <dbReference type="ChEBI" id="CHEBI:58725"/>
        <dbReference type="EC" id="5.4.2.10"/>
    </reaction>
</comment>
<dbReference type="Pfam" id="PF02879">
    <property type="entry name" value="PGM_PMM_II"/>
    <property type="match status" value="1"/>
</dbReference>
<dbReference type="Pfam" id="PF02878">
    <property type="entry name" value="PGM_PMM_I"/>
    <property type="match status" value="1"/>
</dbReference>
<feature type="active site" description="Phosphoserine intermediate" evidence="9">
    <location>
        <position position="169"/>
    </location>
</feature>
<feature type="domain" description="Alpha-D-phosphohexomutase C-terminal" evidence="13">
    <location>
        <begin position="451"/>
        <end position="520"/>
    </location>
</feature>
<dbReference type="GO" id="GO:0004615">
    <property type="term" value="F:phosphomannomutase activity"/>
    <property type="evidence" value="ECO:0007669"/>
    <property type="project" value="TreeGrafter"/>
</dbReference>
<accession>A0A2W4X2W7</accession>
<dbReference type="PANTHER" id="PTHR42946">
    <property type="entry name" value="PHOSPHOHEXOSE MUTASE"/>
    <property type="match status" value="1"/>
</dbReference>
<feature type="binding site" evidence="9">
    <location>
        <position position="317"/>
    </location>
    <ligand>
        <name>Mg(2+)</name>
        <dbReference type="ChEBI" id="CHEBI:18420"/>
    </ligand>
</feature>
<proteinExistence type="inferred from homology"/>
<evidence type="ECO:0000256" key="7">
    <source>
        <dbReference type="ARBA" id="ARBA00066330"/>
    </source>
</evidence>
<dbReference type="InterPro" id="IPR005843">
    <property type="entry name" value="A-D-PHexomutase_C"/>
</dbReference>
<dbReference type="InterPro" id="IPR016055">
    <property type="entry name" value="A-D-PHexomutase_a/b/a-I/II/III"/>
</dbReference>
<dbReference type="Gene3D" id="3.30.310.50">
    <property type="entry name" value="Alpha-D-phosphohexomutase, C-terminal domain"/>
    <property type="match status" value="1"/>
</dbReference>
<dbReference type="FunFam" id="3.40.120.10:FF:000002">
    <property type="entry name" value="Phosphoglucosamine mutase"/>
    <property type="match status" value="1"/>
</dbReference>
<gene>
    <name evidence="9" type="primary">glmM</name>
    <name evidence="17" type="ORF">DCF15_15315</name>
</gene>
<keyword evidence="3 9" id="KW-0479">Metal-binding</keyword>
<comment type="function">
    <text evidence="9 11">Catalyzes the conversion of glucosamine-6-phosphate to glucosamine-1-phosphate.</text>
</comment>
<evidence type="ECO:0000313" key="17">
    <source>
        <dbReference type="EMBL" id="PZO50922.1"/>
    </source>
</evidence>
<comment type="caution">
    <text evidence="17">The sequence shown here is derived from an EMBL/GenBank/DDBJ whole genome shotgun (WGS) entry which is preliminary data.</text>
</comment>
<evidence type="ECO:0000259" key="16">
    <source>
        <dbReference type="Pfam" id="PF02880"/>
    </source>
</evidence>
<dbReference type="NCBIfam" id="TIGR01455">
    <property type="entry name" value="glmM"/>
    <property type="match status" value="1"/>
</dbReference>
<dbReference type="FunFam" id="3.40.120.10:FF:000001">
    <property type="entry name" value="Phosphoglucosamine mutase"/>
    <property type="match status" value="1"/>
</dbReference>
<dbReference type="GO" id="GO:0005829">
    <property type="term" value="C:cytosol"/>
    <property type="evidence" value="ECO:0007669"/>
    <property type="project" value="TreeGrafter"/>
</dbReference>
<comment type="similarity">
    <text evidence="1 9 10">Belongs to the phosphohexose mutase family.</text>
</comment>
<dbReference type="PANTHER" id="PTHR42946:SF1">
    <property type="entry name" value="PHOSPHOGLUCOMUTASE (ALPHA-D-GLUCOSE-1,6-BISPHOSPHATE-DEPENDENT)"/>
    <property type="match status" value="1"/>
</dbReference>
<dbReference type="FunFam" id="3.30.310.50:FF:000001">
    <property type="entry name" value="Phosphoglucosamine mutase"/>
    <property type="match status" value="1"/>
</dbReference>
<reference evidence="17 18" key="2">
    <citation type="submission" date="2018-06" db="EMBL/GenBank/DDBJ databases">
        <title>Metagenomic assembly of (sub)arctic Cyanobacteria and their associated microbiome from non-axenic cultures.</title>
        <authorList>
            <person name="Baurain D."/>
        </authorList>
    </citation>
    <scope>NUCLEOTIDE SEQUENCE [LARGE SCALE GENOMIC DNA]</scope>
    <source>
        <strain evidence="17">ULC027bin1</strain>
    </source>
</reference>
<dbReference type="InterPro" id="IPR050060">
    <property type="entry name" value="Phosphoglucosamine_mutase"/>
</dbReference>
<dbReference type="InterPro" id="IPR006352">
    <property type="entry name" value="GlmM_bact"/>
</dbReference>
<evidence type="ECO:0000313" key="18">
    <source>
        <dbReference type="Proteomes" id="UP000249794"/>
    </source>
</evidence>
<feature type="region of interest" description="Disordered" evidence="12">
    <location>
        <begin position="1"/>
        <end position="55"/>
    </location>
</feature>
<evidence type="ECO:0000256" key="8">
    <source>
        <dbReference type="ARBA" id="ARBA00068193"/>
    </source>
</evidence>
<feature type="binding site" evidence="9">
    <location>
        <position position="321"/>
    </location>
    <ligand>
        <name>Mg(2+)</name>
        <dbReference type="ChEBI" id="CHEBI:18420"/>
    </ligand>
</feature>
<name>A0A2W4X2W7_9CYAN</name>
<dbReference type="SUPFAM" id="SSF53738">
    <property type="entry name" value="Phosphoglucomutase, first 3 domains"/>
    <property type="match status" value="3"/>
</dbReference>
<feature type="domain" description="Alpha-D-phosphohexomutase alpha/beta/alpha" evidence="14">
    <location>
        <begin position="75"/>
        <end position="200"/>
    </location>
</feature>
<dbReference type="InterPro" id="IPR005845">
    <property type="entry name" value="A-D-PHexomutase_a/b/a-II"/>
</dbReference>
<evidence type="ECO:0000256" key="6">
    <source>
        <dbReference type="ARBA" id="ARBA00050364"/>
    </source>
</evidence>
<dbReference type="GO" id="GO:0008966">
    <property type="term" value="F:phosphoglucosamine mutase activity"/>
    <property type="evidence" value="ECO:0007669"/>
    <property type="project" value="UniProtKB-UniRule"/>
</dbReference>
<dbReference type="Pfam" id="PF02880">
    <property type="entry name" value="PGM_PMM_III"/>
    <property type="match status" value="1"/>
</dbReference>
<evidence type="ECO:0000256" key="12">
    <source>
        <dbReference type="SAM" id="MobiDB-lite"/>
    </source>
</evidence>
<evidence type="ECO:0000256" key="5">
    <source>
        <dbReference type="ARBA" id="ARBA00023235"/>
    </source>
</evidence>
<evidence type="ECO:0000256" key="11">
    <source>
        <dbReference type="RuleBase" id="RU004327"/>
    </source>
</evidence>
<protein>
    <recommendedName>
        <fullName evidence="8 9">Phosphoglucosamine mutase</fullName>
        <ecNumber evidence="7 9">5.4.2.10</ecNumber>
    </recommendedName>
</protein>
<dbReference type="Proteomes" id="UP000249794">
    <property type="component" value="Unassembled WGS sequence"/>
</dbReference>
<feature type="compositionally biased region" description="Basic and acidic residues" evidence="12">
    <location>
        <begin position="10"/>
        <end position="25"/>
    </location>
</feature>
<sequence>MVSSSVKRSRSADRSLDRGLDRRIDGQQPPSDRSGQSGQIEQSGQPGQPEQVDQQRFNPIPTTRCLVQPLPTAPLFGTDGIRGQAGTLLTAPLATQVGFWAGQVLRCHGETGPVILGQDSRNSSDMLAASLAAGLTTAGLEVWNMGLCPTAAVAHLAMGNAGGIMISASHNPPPDNGIKFFSSDGTKLSSLLQQQIEAALRGQGLPHTSLCSTEETTSIQWGRAYQRPDLVERYVDFLYQPFQPHPDLSGLRIVLDLAWGAATRVAKQVFEATGAEVVILNGLPDGDRINVQCGSTHLDQIKTATTELNADIGFAFDGDADRVMAVDAQGRVIDGDYILYFWGQTLKQADKLPNDTIVSTVMANLGFERAWEQQGGKLLRTPVGDQHVFAEMISQGAMLGGEQSGHILCHHYSLTGDGILTALHLADLLKQAGCSLPELVAQSFETYPQRLKNVRVEDPTVRCNWSQCEPLQQAIAQAESDMGDQGRVLVRASGTEPLIRVMVEAASADLVDYWTDTLADQVVQHLG</sequence>
<dbReference type="HAMAP" id="MF_01554_B">
    <property type="entry name" value="GlmM_B"/>
    <property type="match status" value="1"/>
</dbReference>
<reference evidence="18" key="1">
    <citation type="submission" date="2018-04" db="EMBL/GenBank/DDBJ databases">
        <authorList>
            <person name="Cornet L."/>
        </authorList>
    </citation>
    <scope>NUCLEOTIDE SEQUENCE [LARGE SCALE GENOMIC DNA]</scope>
</reference>
<feature type="modified residue" description="Phosphoserine" evidence="9">
    <location>
        <position position="169"/>
    </location>
</feature>
<keyword evidence="2 9" id="KW-0597">Phosphoprotein</keyword>
<dbReference type="AlphaFoldDB" id="A0A2W4X2W7"/>
<dbReference type="InterPro" id="IPR005841">
    <property type="entry name" value="Alpha-D-phosphohexomutase_SF"/>
</dbReference>
<comment type="PTM">
    <text evidence="9">Activated by phosphorylation.</text>
</comment>
<dbReference type="GO" id="GO:0009252">
    <property type="term" value="P:peptidoglycan biosynthetic process"/>
    <property type="evidence" value="ECO:0007669"/>
    <property type="project" value="TreeGrafter"/>
</dbReference>
<dbReference type="InterPro" id="IPR005846">
    <property type="entry name" value="A-D-PHexomutase_a/b/a-III"/>
</dbReference>
<dbReference type="Gene3D" id="3.40.120.10">
    <property type="entry name" value="Alpha-D-Glucose-1,6-Bisphosphate, subunit A, domain 3"/>
    <property type="match status" value="3"/>
</dbReference>
<evidence type="ECO:0000256" key="4">
    <source>
        <dbReference type="ARBA" id="ARBA00022842"/>
    </source>
</evidence>
<dbReference type="CDD" id="cd05802">
    <property type="entry name" value="GlmM"/>
    <property type="match status" value="1"/>
</dbReference>
<evidence type="ECO:0000256" key="10">
    <source>
        <dbReference type="RuleBase" id="RU004326"/>
    </source>
</evidence>
<dbReference type="EMBL" id="QBMP01000178">
    <property type="protein sequence ID" value="PZO50922.1"/>
    <property type="molecule type" value="Genomic_DNA"/>
</dbReference>
<evidence type="ECO:0000259" key="15">
    <source>
        <dbReference type="Pfam" id="PF02879"/>
    </source>
</evidence>
<evidence type="ECO:0000256" key="1">
    <source>
        <dbReference type="ARBA" id="ARBA00010231"/>
    </source>
</evidence>
<evidence type="ECO:0000259" key="14">
    <source>
        <dbReference type="Pfam" id="PF02878"/>
    </source>
</evidence>
<evidence type="ECO:0000259" key="13">
    <source>
        <dbReference type="Pfam" id="PF00408"/>
    </source>
</evidence>
<dbReference type="GO" id="GO:0005975">
    <property type="term" value="P:carbohydrate metabolic process"/>
    <property type="evidence" value="ECO:0007669"/>
    <property type="project" value="InterPro"/>
</dbReference>
<dbReference type="SUPFAM" id="SSF55957">
    <property type="entry name" value="Phosphoglucomutase, C-terminal domain"/>
    <property type="match status" value="1"/>
</dbReference>
<feature type="domain" description="Alpha-D-phosphohexomutase alpha/beta/alpha" evidence="15">
    <location>
        <begin position="233"/>
        <end position="330"/>
    </location>
</feature>
<feature type="domain" description="Alpha-D-phosphohexomutase alpha/beta/alpha" evidence="16">
    <location>
        <begin position="334"/>
        <end position="447"/>
    </location>
</feature>
<dbReference type="PRINTS" id="PR00509">
    <property type="entry name" value="PGMPMM"/>
</dbReference>
<evidence type="ECO:0000256" key="3">
    <source>
        <dbReference type="ARBA" id="ARBA00022723"/>
    </source>
</evidence>
<comment type="cofactor">
    <cofactor evidence="9">
        <name>Mg(2+)</name>
        <dbReference type="ChEBI" id="CHEBI:18420"/>
    </cofactor>
    <text evidence="9">Binds 1 Mg(2+) ion per subunit.</text>
</comment>
<feature type="binding site" description="via phosphate group" evidence="9">
    <location>
        <position position="169"/>
    </location>
    <ligand>
        <name>Mg(2+)</name>
        <dbReference type="ChEBI" id="CHEBI:18420"/>
    </ligand>
</feature>
<dbReference type="PROSITE" id="PS00710">
    <property type="entry name" value="PGM_PMM"/>
    <property type="match status" value="1"/>
</dbReference>
<dbReference type="EC" id="5.4.2.10" evidence="7 9"/>
<evidence type="ECO:0000256" key="2">
    <source>
        <dbReference type="ARBA" id="ARBA00022553"/>
    </source>
</evidence>
<evidence type="ECO:0000256" key="9">
    <source>
        <dbReference type="HAMAP-Rule" id="MF_01554"/>
    </source>
</evidence>